<dbReference type="InterPro" id="IPR016181">
    <property type="entry name" value="Acyl_CoA_acyltransferase"/>
</dbReference>
<dbReference type="SUPFAM" id="SSF55729">
    <property type="entry name" value="Acyl-CoA N-acyltransferases (Nat)"/>
    <property type="match status" value="1"/>
</dbReference>
<dbReference type="PANTHER" id="PTHR43792">
    <property type="entry name" value="GNAT FAMILY, PUTATIVE (AFU_ORTHOLOGUE AFUA_3G00765)-RELATED-RELATED"/>
    <property type="match status" value="1"/>
</dbReference>
<dbReference type="Proteomes" id="UP000069015">
    <property type="component" value="Chromosome 1"/>
</dbReference>
<dbReference type="KEGG" id="prr:AT705_03160"/>
<dbReference type="GO" id="GO:0016747">
    <property type="term" value="F:acyltransferase activity, transferring groups other than amino-acyl groups"/>
    <property type="evidence" value="ECO:0007669"/>
    <property type="project" value="InterPro"/>
</dbReference>
<dbReference type="InterPro" id="IPR000182">
    <property type="entry name" value="GNAT_dom"/>
</dbReference>
<evidence type="ECO:0000259" key="1">
    <source>
        <dbReference type="PROSITE" id="PS51186"/>
    </source>
</evidence>
<gene>
    <name evidence="2" type="ORF">AT705_03160</name>
</gene>
<dbReference type="Pfam" id="PF13302">
    <property type="entry name" value="Acetyltransf_3"/>
    <property type="match status" value="1"/>
</dbReference>
<sequence>MQIKTPRLLLRPVNYRDVPALVALLNDPLVSQYNDYGDKLTQPEVRAMLQADLEEFYEGRGGRFAIEYDGEFIGTLGLYDYDVNTKHIHLGIELAPLFWRLGLASEALSAALNALDILVPGREVSLVLGKVQHNNLACQRLLKHYGFRKVRGGAIAIFAFCPLSEEAGYFDEYAAFVSS</sequence>
<organism evidence="2 3">
    <name type="scientific">Pseudoalteromonas rubra</name>
    <dbReference type="NCBI Taxonomy" id="43658"/>
    <lineage>
        <taxon>Bacteria</taxon>
        <taxon>Pseudomonadati</taxon>
        <taxon>Pseudomonadota</taxon>
        <taxon>Gammaproteobacteria</taxon>
        <taxon>Alteromonadales</taxon>
        <taxon>Pseudoalteromonadaceae</taxon>
        <taxon>Pseudoalteromonas</taxon>
    </lineage>
</organism>
<dbReference type="InterPro" id="IPR051531">
    <property type="entry name" value="N-acetyltransferase"/>
</dbReference>
<dbReference type="Gene3D" id="3.40.630.30">
    <property type="match status" value="1"/>
</dbReference>
<dbReference type="PROSITE" id="PS51186">
    <property type="entry name" value="GNAT"/>
    <property type="match status" value="1"/>
</dbReference>
<dbReference type="PANTHER" id="PTHR43792:SF1">
    <property type="entry name" value="N-ACETYLTRANSFERASE DOMAIN-CONTAINING PROTEIN"/>
    <property type="match status" value="1"/>
</dbReference>
<evidence type="ECO:0000313" key="3">
    <source>
        <dbReference type="Proteomes" id="UP000069015"/>
    </source>
</evidence>
<proteinExistence type="predicted"/>
<protein>
    <recommendedName>
        <fullName evidence="1">N-acetyltransferase domain-containing protein</fullName>
    </recommendedName>
</protein>
<accession>A0A0U3GS16</accession>
<evidence type="ECO:0000313" key="2">
    <source>
        <dbReference type="EMBL" id="ALU42019.1"/>
    </source>
</evidence>
<name>A0A0U3GS16_9GAMM</name>
<dbReference type="AlphaFoldDB" id="A0A0U3GS16"/>
<dbReference type="CDD" id="cd04301">
    <property type="entry name" value="NAT_SF"/>
    <property type="match status" value="1"/>
</dbReference>
<dbReference type="EMBL" id="CP013611">
    <property type="protein sequence ID" value="ALU42019.1"/>
    <property type="molecule type" value="Genomic_DNA"/>
</dbReference>
<reference evidence="2 3" key="1">
    <citation type="submission" date="2015-12" db="EMBL/GenBank/DDBJ databases">
        <title>Complete genome sequence of Pseudoalteromonas rubra SCSIO 6842, harboring a conjugative plasmid.</title>
        <authorList>
            <person name="Li B."/>
            <person name="Wang X."/>
        </authorList>
    </citation>
    <scope>NUCLEOTIDE SEQUENCE [LARGE SCALE GENOMIC DNA]</scope>
    <source>
        <strain evidence="2 3">SCSIO 6842</strain>
    </source>
</reference>
<dbReference type="RefSeq" id="WP_058795460.1">
    <property type="nucleotide sequence ID" value="NZ_CP013611.1"/>
</dbReference>
<feature type="domain" description="N-acetyltransferase" evidence="1">
    <location>
        <begin position="8"/>
        <end position="164"/>
    </location>
</feature>